<proteinExistence type="inferred from homology"/>
<dbReference type="InterPro" id="IPR029058">
    <property type="entry name" value="AB_hydrolase_fold"/>
</dbReference>
<dbReference type="SUPFAM" id="SSF53474">
    <property type="entry name" value="alpha/beta-Hydrolases"/>
    <property type="match status" value="1"/>
</dbReference>
<dbReference type="PANTHER" id="PTHR23024">
    <property type="entry name" value="ARYLACETAMIDE DEACETYLASE"/>
    <property type="match status" value="1"/>
</dbReference>
<dbReference type="InterPro" id="IPR013094">
    <property type="entry name" value="AB_hydrolase_3"/>
</dbReference>
<protein>
    <submittedName>
        <fullName evidence="3">Probable carboxylesterase 12</fullName>
    </submittedName>
</protein>
<gene>
    <name evidence="3" type="ORF">Tco_1028991</name>
</gene>
<feature type="domain" description="Alpha/beta hydrolase fold-3" evidence="2">
    <location>
        <begin position="10"/>
        <end position="91"/>
    </location>
</feature>
<dbReference type="Gene3D" id="3.40.50.1820">
    <property type="entry name" value="alpha/beta hydrolase"/>
    <property type="match status" value="1"/>
</dbReference>
<reference evidence="3" key="1">
    <citation type="journal article" date="2022" name="Int. J. Mol. Sci.">
        <title>Draft Genome of Tanacetum Coccineum: Genomic Comparison of Closely Related Tanacetum-Family Plants.</title>
        <authorList>
            <person name="Yamashiro T."/>
            <person name="Shiraishi A."/>
            <person name="Nakayama K."/>
            <person name="Satake H."/>
        </authorList>
    </citation>
    <scope>NUCLEOTIDE SEQUENCE</scope>
</reference>
<dbReference type="PANTHER" id="PTHR23024:SF467">
    <property type="entry name" value="CARBOXYLESTERASE 12-RELATED"/>
    <property type="match status" value="1"/>
</dbReference>
<sequence>MGSESDFSWIQTIKYLWLTAHPGTSGLDDPLINPDKDPKVSDLGCSRVLVFVAGKDIFKDRGIYYKVILGKNGWKGDIEVIEDKEEDHVFFLNSPLAENSCTLRKRISAFINN</sequence>
<reference evidence="3" key="2">
    <citation type="submission" date="2022-01" db="EMBL/GenBank/DDBJ databases">
        <authorList>
            <person name="Yamashiro T."/>
            <person name="Shiraishi A."/>
            <person name="Satake H."/>
            <person name="Nakayama K."/>
        </authorList>
    </citation>
    <scope>NUCLEOTIDE SEQUENCE</scope>
</reference>
<dbReference type="InterPro" id="IPR050466">
    <property type="entry name" value="Carboxylest/Gibb_receptor"/>
</dbReference>
<comment type="caution">
    <text evidence="3">The sequence shown here is derived from an EMBL/GenBank/DDBJ whole genome shotgun (WGS) entry which is preliminary data.</text>
</comment>
<keyword evidence="4" id="KW-1185">Reference proteome</keyword>
<evidence type="ECO:0000313" key="4">
    <source>
        <dbReference type="Proteomes" id="UP001151760"/>
    </source>
</evidence>
<evidence type="ECO:0000259" key="2">
    <source>
        <dbReference type="Pfam" id="PF07859"/>
    </source>
</evidence>
<evidence type="ECO:0000256" key="1">
    <source>
        <dbReference type="ARBA" id="ARBA00010515"/>
    </source>
</evidence>
<name>A0ABQ5G3K5_9ASTR</name>
<comment type="similarity">
    <text evidence="1">Belongs to the 'GDXG' lipolytic enzyme family.</text>
</comment>
<dbReference type="Pfam" id="PF07859">
    <property type="entry name" value="Abhydrolase_3"/>
    <property type="match status" value="1"/>
</dbReference>
<dbReference type="Proteomes" id="UP001151760">
    <property type="component" value="Unassembled WGS sequence"/>
</dbReference>
<evidence type="ECO:0000313" key="3">
    <source>
        <dbReference type="EMBL" id="GJT69705.1"/>
    </source>
</evidence>
<dbReference type="EMBL" id="BQNB010018013">
    <property type="protein sequence ID" value="GJT69705.1"/>
    <property type="molecule type" value="Genomic_DNA"/>
</dbReference>
<organism evidence="3 4">
    <name type="scientific">Tanacetum coccineum</name>
    <dbReference type="NCBI Taxonomy" id="301880"/>
    <lineage>
        <taxon>Eukaryota</taxon>
        <taxon>Viridiplantae</taxon>
        <taxon>Streptophyta</taxon>
        <taxon>Embryophyta</taxon>
        <taxon>Tracheophyta</taxon>
        <taxon>Spermatophyta</taxon>
        <taxon>Magnoliopsida</taxon>
        <taxon>eudicotyledons</taxon>
        <taxon>Gunneridae</taxon>
        <taxon>Pentapetalae</taxon>
        <taxon>asterids</taxon>
        <taxon>campanulids</taxon>
        <taxon>Asterales</taxon>
        <taxon>Asteraceae</taxon>
        <taxon>Asteroideae</taxon>
        <taxon>Anthemideae</taxon>
        <taxon>Anthemidinae</taxon>
        <taxon>Tanacetum</taxon>
    </lineage>
</organism>
<accession>A0ABQ5G3K5</accession>